<keyword evidence="2" id="KW-1185">Reference proteome</keyword>
<protein>
    <submittedName>
        <fullName evidence="1">Uncharacterized protein</fullName>
    </submittedName>
</protein>
<reference evidence="1" key="1">
    <citation type="submission" date="2022-09" db="EMBL/GenBank/DDBJ databases">
        <title>Actin cytoskeleton and complex cell architecture in an #Asgard archaeon.</title>
        <authorList>
            <person name="Ponce Toledo R.I."/>
            <person name="Schleper C."/>
            <person name="Rodrigues Oliveira T."/>
            <person name="Wollweber F."/>
            <person name="Xu J."/>
            <person name="Rittmann S."/>
            <person name="Klingl A."/>
            <person name="Pilhofer M."/>
        </authorList>
    </citation>
    <scope>NUCLEOTIDE SEQUENCE</scope>
    <source>
        <strain evidence="1">B-35</strain>
    </source>
</reference>
<gene>
    <name evidence="1" type="ORF">NEF87_003429</name>
</gene>
<accession>A0ABY6HXG4</accession>
<proteinExistence type="predicted"/>
<dbReference type="Proteomes" id="UP001208689">
    <property type="component" value="Chromosome"/>
</dbReference>
<name>A0ABY6HXG4_9ARCH</name>
<organism evidence="1 2">
    <name type="scientific">Candidatus Lokiarchaeum ossiferum</name>
    <dbReference type="NCBI Taxonomy" id="2951803"/>
    <lineage>
        <taxon>Archaea</taxon>
        <taxon>Promethearchaeati</taxon>
        <taxon>Promethearchaeota</taxon>
        <taxon>Promethearchaeia</taxon>
        <taxon>Promethearchaeales</taxon>
        <taxon>Promethearchaeaceae</taxon>
        <taxon>Candidatus Lokiarchaeum</taxon>
    </lineage>
</organism>
<sequence>MVNNVKITQEIKIQLAKTCFNETWDYIEKLDKLKPWEKEMMIAAAHTSRFFWGQVGKPINYQRGEWILTHVYSLLKRGEPALHHAKECWNLTEKENIKDFDLAFAHEGLARAYALNKDVENAKIEYLLAKEAAKSIKNTEDKDYFMEELEKGPWFGFEKDS</sequence>
<evidence type="ECO:0000313" key="2">
    <source>
        <dbReference type="Proteomes" id="UP001208689"/>
    </source>
</evidence>
<dbReference type="EMBL" id="CP104013">
    <property type="protein sequence ID" value="UYP47144.1"/>
    <property type="molecule type" value="Genomic_DNA"/>
</dbReference>
<evidence type="ECO:0000313" key="1">
    <source>
        <dbReference type="EMBL" id="UYP47144.1"/>
    </source>
</evidence>